<evidence type="ECO:0000313" key="1">
    <source>
        <dbReference type="EMBL" id="KAI6091714.1"/>
    </source>
</evidence>
<protein>
    <submittedName>
        <fullName evidence="1">Uncharacterized protein</fullName>
    </submittedName>
</protein>
<dbReference type="Proteomes" id="UP001497680">
    <property type="component" value="Unassembled WGS sequence"/>
</dbReference>
<proteinExistence type="predicted"/>
<reference evidence="1 2" key="1">
    <citation type="journal article" date="2022" name="New Phytol.">
        <title>Ecological generalism drives hyperdiversity of secondary metabolite gene clusters in xylarialean endophytes.</title>
        <authorList>
            <person name="Franco M.E.E."/>
            <person name="Wisecaver J.H."/>
            <person name="Arnold A.E."/>
            <person name="Ju Y.M."/>
            <person name="Slot J.C."/>
            <person name="Ahrendt S."/>
            <person name="Moore L.P."/>
            <person name="Eastman K.E."/>
            <person name="Scott K."/>
            <person name="Konkel Z."/>
            <person name="Mondo S.J."/>
            <person name="Kuo A."/>
            <person name="Hayes R.D."/>
            <person name="Haridas S."/>
            <person name="Andreopoulos B."/>
            <person name="Riley R."/>
            <person name="LaButti K."/>
            <person name="Pangilinan J."/>
            <person name="Lipzen A."/>
            <person name="Amirebrahimi M."/>
            <person name="Yan J."/>
            <person name="Adam C."/>
            <person name="Keymanesh K."/>
            <person name="Ng V."/>
            <person name="Louie K."/>
            <person name="Northen T."/>
            <person name="Drula E."/>
            <person name="Henrissat B."/>
            <person name="Hsieh H.M."/>
            <person name="Youens-Clark K."/>
            <person name="Lutzoni F."/>
            <person name="Miadlikowska J."/>
            <person name="Eastwood D.C."/>
            <person name="Hamelin R.C."/>
            <person name="Grigoriev I.V."/>
            <person name="U'Ren J.M."/>
        </authorList>
    </citation>
    <scope>NUCLEOTIDE SEQUENCE [LARGE SCALE GENOMIC DNA]</scope>
    <source>
        <strain evidence="1 2">ER1909</strain>
    </source>
</reference>
<accession>A0ACC0DG63</accession>
<comment type="caution">
    <text evidence="1">The sequence shown here is derived from an EMBL/GenBank/DDBJ whole genome shotgun (WGS) entry which is preliminary data.</text>
</comment>
<name>A0ACC0DG63_9PEZI</name>
<dbReference type="EMBL" id="MU394285">
    <property type="protein sequence ID" value="KAI6091714.1"/>
    <property type="molecule type" value="Genomic_DNA"/>
</dbReference>
<sequence length="601" mass="65904">MNPQHDMYYDYSTANRSPGSTRQGYATVGLPSGLGNRSGQRPLEPLGQHVGSPSMYGHDDRLGAGYDSMSRFDRLAPNNMQQSGYMLDNNQTWGYNGGVATMNGPMNGNGRMAVRAVNRRAALPSTWTDQSGMGVHSMPQLYDPNISMNGNDHHDLSNMAADARGMMATPGADSEQLIPTAIVIKNIQFQCRKEILQGLMVSMQLPQPYAFNYHFDKGVFRGLAFANFSTAEDTALVIQKMNGLEVMGRKLRVEYKKMLPQDERDRIDREKREKRGQLEEQHRAPLPMHQQSALQALGVGVNKQPGNSPLREWPSDVDLNDPTTLEFYTQLTIFKNDHAREVHIFSPDIAPEQRRMIHILAHNMGLEHKSVGEADRRQIQIMKRPQNSPPIHPQNQLPNVSWEDHRRGLSRAATFDFAESRIGSSAYHALGRQNPTLELPGSPDTGNLNNLRAAKSFADLRTHSPSPAPSGSSYAGLGNGLGARYGDFSQTSLTTPPNLTPTSGQNAALSTEALLATNMSSMSLGFDPNTSHIRARDTPGAIGSQRPGANGAASRNAPERQPRGPEWGESNQGFGGRSRGHMQRGSDSSDAGRSSGATRFH</sequence>
<gene>
    <name evidence="1" type="ORF">F4821DRAFT_171928</name>
</gene>
<evidence type="ECO:0000313" key="2">
    <source>
        <dbReference type="Proteomes" id="UP001497680"/>
    </source>
</evidence>
<keyword evidence="2" id="KW-1185">Reference proteome</keyword>
<organism evidence="1 2">
    <name type="scientific">Hypoxylon rubiginosum</name>
    <dbReference type="NCBI Taxonomy" id="110542"/>
    <lineage>
        <taxon>Eukaryota</taxon>
        <taxon>Fungi</taxon>
        <taxon>Dikarya</taxon>
        <taxon>Ascomycota</taxon>
        <taxon>Pezizomycotina</taxon>
        <taxon>Sordariomycetes</taxon>
        <taxon>Xylariomycetidae</taxon>
        <taxon>Xylariales</taxon>
        <taxon>Hypoxylaceae</taxon>
        <taxon>Hypoxylon</taxon>
    </lineage>
</organism>